<keyword evidence="5" id="KW-1278">Translocase</keyword>
<dbReference type="RefSeq" id="WP_148815013.1">
    <property type="nucleotide sequence ID" value="NZ_CP043046.1"/>
</dbReference>
<protein>
    <submittedName>
        <fullName evidence="8">ABC transporter ATP-binding protein</fullName>
    </submittedName>
</protein>
<dbReference type="GO" id="GO:0005524">
    <property type="term" value="F:ATP binding"/>
    <property type="evidence" value="ECO:0007669"/>
    <property type="project" value="UniProtKB-KW"/>
</dbReference>
<dbReference type="AlphaFoldDB" id="A0A5C0AVG2"/>
<dbReference type="GO" id="GO:0140359">
    <property type="term" value="F:ABC-type transporter activity"/>
    <property type="evidence" value="ECO:0007669"/>
    <property type="project" value="InterPro"/>
</dbReference>
<dbReference type="InterPro" id="IPR017871">
    <property type="entry name" value="ABC_transporter-like_CS"/>
</dbReference>
<dbReference type="Gene3D" id="2.40.50.140">
    <property type="entry name" value="Nucleic acid-binding proteins"/>
    <property type="match status" value="1"/>
</dbReference>
<dbReference type="InterPro" id="IPR003439">
    <property type="entry name" value="ABC_transporter-like_ATP-bd"/>
</dbReference>
<dbReference type="PROSITE" id="PS00211">
    <property type="entry name" value="ABC_TRANSPORTER_1"/>
    <property type="match status" value="1"/>
</dbReference>
<reference evidence="8 9" key="1">
    <citation type="submission" date="2019-08" db="EMBL/GenBank/DDBJ databases">
        <title>Amphibian skin-associated Pigmentiphaga: genome sequence and occurrence across geography and hosts.</title>
        <authorList>
            <person name="Bletz M.C."/>
            <person name="Bunk B."/>
            <person name="Sproeer C."/>
            <person name="Biwer P."/>
            <person name="Reiter S."/>
            <person name="Rabemananjara F.C.E."/>
            <person name="Schulz S."/>
            <person name="Overmann J."/>
            <person name="Vences M."/>
        </authorList>
    </citation>
    <scope>NUCLEOTIDE SEQUENCE [LARGE SCALE GENOMIC DNA]</scope>
    <source>
        <strain evidence="8 9">Mada1488</strain>
    </source>
</reference>
<dbReference type="EMBL" id="CP043046">
    <property type="protein sequence ID" value="QEI06422.1"/>
    <property type="molecule type" value="Genomic_DNA"/>
</dbReference>
<dbReference type="SUPFAM" id="SSF52540">
    <property type="entry name" value="P-loop containing nucleoside triphosphate hydrolases"/>
    <property type="match status" value="1"/>
</dbReference>
<dbReference type="OrthoDB" id="9802264at2"/>
<evidence type="ECO:0000256" key="2">
    <source>
        <dbReference type="ARBA" id="ARBA00022475"/>
    </source>
</evidence>
<evidence type="ECO:0000313" key="8">
    <source>
        <dbReference type="EMBL" id="QEI06422.1"/>
    </source>
</evidence>
<dbReference type="CDD" id="cd03301">
    <property type="entry name" value="ABC_MalK_N"/>
    <property type="match status" value="1"/>
</dbReference>
<evidence type="ECO:0000256" key="1">
    <source>
        <dbReference type="ARBA" id="ARBA00022448"/>
    </source>
</evidence>
<keyword evidence="6" id="KW-0472">Membrane</keyword>
<dbReference type="InterPro" id="IPR003593">
    <property type="entry name" value="AAA+_ATPase"/>
</dbReference>
<keyword evidence="4 8" id="KW-0067">ATP-binding</keyword>
<evidence type="ECO:0000256" key="6">
    <source>
        <dbReference type="ARBA" id="ARBA00023136"/>
    </source>
</evidence>
<dbReference type="InterPro" id="IPR015855">
    <property type="entry name" value="ABC_transpr_MalK-like"/>
</dbReference>
<dbReference type="PANTHER" id="PTHR43875:SF15">
    <property type="entry name" value="TREHALOSE IMPORT ATP-BINDING PROTEIN SUGC"/>
    <property type="match status" value="1"/>
</dbReference>
<dbReference type="Pfam" id="PF00005">
    <property type="entry name" value="ABC_tran"/>
    <property type="match status" value="1"/>
</dbReference>
<feature type="domain" description="ABC transporter" evidence="7">
    <location>
        <begin position="4"/>
        <end position="252"/>
    </location>
</feature>
<keyword evidence="1" id="KW-0813">Transport</keyword>
<evidence type="ECO:0000256" key="5">
    <source>
        <dbReference type="ARBA" id="ARBA00022967"/>
    </source>
</evidence>
<dbReference type="PROSITE" id="PS50893">
    <property type="entry name" value="ABC_TRANSPORTER_2"/>
    <property type="match status" value="1"/>
</dbReference>
<dbReference type="GO" id="GO:0016887">
    <property type="term" value="F:ATP hydrolysis activity"/>
    <property type="evidence" value="ECO:0007669"/>
    <property type="project" value="InterPro"/>
</dbReference>
<gene>
    <name evidence="8" type="ORF">FXN63_11715</name>
</gene>
<dbReference type="InterPro" id="IPR047641">
    <property type="entry name" value="ABC_transpr_MalK/UgpC-like"/>
</dbReference>
<dbReference type="FunFam" id="3.40.50.300:FF:000042">
    <property type="entry name" value="Maltose/maltodextrin ABC transporter, ATP-binding protein"/>
    <property type="match status" value="1"/>
</dbReference>
<keyword evidence="3" id="KW-0547">Nucleotide-binding</keyword>
<dbReference type="GO" id="GO:0055052">
    <property type="term" value="C:ATP-binding cassette (ABC) transporter complex, substrate-binding subunit-containing"/>
    <property type="evidence" value="ECO:0007669"/>
    <property type="project" value="TreeGrafter"/>
</dbReference>
<dbReference type="SUPFAM" id="SSF50331">
    <property type="entry name" value="MOP-like"/>
    <property type="match status" value="1"/>
</dbReference>
<evidence type="ECO:0000259" key="7">
    <source>
        <dbReference type="PROSITE" id="PS50893"/>
    </source>
</evidence>
<dbReference type="Proteomes" id="UP000325161">
    <property type="component" value="Chromosome"/>
</dbReference>
<evidence type="ECO:0000313" key="9">
    <source>
        <dbReference type="Proteomes" id="UP000325161"/>
    </source>
</evidence>
<dbReference type="InterPro" id="IPR008995">
    <property type="entry name" value="Mo/tungstate-bd_C_term_dom"/>
</dbReference>
<keyword evidence="2" id="KW-1003">Cell membrane</keyword>
<dbReference type="InterPro" id="IPR012340">
    <property type="entry name" value="NA-bd_OB-fold"/>
</dbReference>
<proteinExistence type="predicted"/>
<dbReference type="SMART" id="SM00382">
    <property type="entry name" value="AAA"/>
    <property type="match status" value="1"/>
</dbReference>
<name>A0A5C0AVG2_9BURK</name>
<dbReference type="Gene3D" id="2.40.50.100">
    <property type="match status" value="1"/>
</dbReference>
<keyword evidence="9" id="KW-1185">Reference proteome</keyword>
<dbReference type="PANTHER" id="PTHR43875">
    <property type="entry name" value="MALTODEXTRIN IMPORT ATP-BINDING PROTEIN MSMX"/>
    <property type="match status" value="1"/>
</dbReference>
<evidence type="ECO:0000256" key="3">
    <source>
        <dbReference type="ARBA" id="ARBA00022741"/>
    </source>
</evidence>
<organism evidence="8 9">
    <name type="scientific">Pigmentiphaga aceris</name>
    <dbReference type="NCBI Taxonomy" id="1940612"/>
    <lineage>
        <taxon>Bacteria</taxon>
        <taxon>Pseudomonadati</taxon>
        <taxon>Pseudomonadota</taxon>
        <taxon>Betaproteobacteria</taxon>
        <taxon>Burkholderiales</taxon>
        <taxon>Alcaligenaceae</taxon>
        <taxon>Pigmentiphaga</taxon>
    </lineage>
</organism>
<dbReference type="Pfam" id="PF17850">
    <property type="entry name" value="CysA_C_terminal"/>
    <property type="match status" value="1"/>
</dbReference>
<dbReference type="GO" id="GO:0008643">
    <property type="term" value="P:carbohydrate transport"/>
    <property type="evidence" value="ECO:0007669"/>
    <property type="project" value="InterPro"/>
</dbReference>
<sequence>MSSISLKNVTKTFGAKTVLGNINVDVPAGEFLVLLGPSGCGKSTLLRMLAGLETVSNGEIHLGTRRVDTLPPSARDMAFVFQSYALYPHMTVRRNITFPLIMRKFRWWFHIPLLGHFAKRRIETSPEVRDLVDRTAKILSLTEMMDRHPRTLSGGQRQRVALGRAMVRQPEVFLMDEPLSNLDAKLRSSMRAEIIKLHRDLGGTFVYVTHDQIEAMTMGTRIVLMHAGEAQQIGTPREIYTNPANTFVARFIGTPAMNLLQARIDGGQLRIGDMQLPLPPHLGVERASGTDVLVGVRPTALSIGDQALQAAGSASPGLAGTVALVEHVGAESIVTIRLDNALTAHDRDGGVANEVMLTEAGYSTLRIGSQVKVLLDLTQAVVFDAASGKRISNDIALPEDTASPLPTRH</sequence>
<dbReference type="KEGG" id="pacr:FXN63_11715"/>
<dbReference type="InterPro" id="IPR027417">
    <property type="entry name" value="P-loop_NTPase"/>
</dbReference>
<evidence type="ECO:0000256" key="4">
    <source>
        <dbReference type="ARBA" id="ARBA00022840"/>
    </source>
</evidence>
<accession>A0A5C0AVG2</accession>
<dbReference type="InterPro" id="IPR041193">
    <property type="entry name" value="CysA_C"/>
</dbReference>
<dbReference type="Gene3D" id="3.40.50.300">
    <property type="entry name" value="P-loop containing nucleotide triphosphate hydrolases"/>
    <property type="match status" value="1"/>
</dbReference>